<feature type="transmembrane region" description="Helical" evidence="2">
    <location>
        <begin position="146"/>
        <end position="168"/>
    </location>
</feature>
<reference evidence="3 4" key="1">
    <citation type="journal article" date="2021" name="Commun. Biol.">
        <title>The genome of Shorea leprosula (Dipterocarpaceae) highlights the ecological relevance of drought in aseasonal tropical rainforests.</title>
        <authorList>
            <person name="Ng K.K.S."/>
            <person name="Kobayashi M.J."/>
            <person name="Fawcett J.A."/>
            <person name="Hatakeyama M."/>
            <person name="Paape T."/>
            <person name="Ng C.H."/>
            <person name="Ang C.C."/>
            <person name="Tnah L.H."/>
            <person name="Lee C.T."/>
            <person name="Nishiyama T."/>
            <person name="Sese J."/>
            <person name="O'Brien M.J."/>
            <person name="Copetti D."/>
            <person name="Mohd Noor M.I."/>
            <person name="Ong R.C."/>
            <person name="Putra M."/>
            <person name="Sireger I.Z."/>
            <person name="Indrioko S."/>
            <person name="Kosugi Y."/>
            <person name="Izuno A."/>
            <person name="Isagi Y."/>
            <person name="Lee S.L."/>
            <person name="Shimizu K.K."/>
        </authorList>
    </citation>
    <scope>NUCLEOTIDE SEQUENCE [LARGE SCALE GENOMIC DNA]</scope>
    <source>
        <strain evidence="3">214</strain>
    </source>
</reference>
<dbReference type="AlphaFoldDB" id="A0AAV5LGK2"/>
<evidence type="ECO:0000256" key="1">
    <source>
        <dbReference type="SAM" id="MobiDB-lite"/>
    </source>
</evidence>
<feature type="region of interest" description="Disordered" evidence="1">
    <location>
        <begin position="1"/>
        <end position="69"/>
    </location>
</feature>
<organism evidence="3 4">
    <name type="scientific">Rubroshorea leprosula</name>
    <dbReference type="NCBI Taxonomy" id="152421"/>
    <lineage>
        <taxon>Eukaryota</taxon>
        <taxon>Viridiplantae</taxon>
        <taxon>Streptophyta</taxon>
        <taxon>Embryophyta</taxon>
        <taxon>Tracheophyta</taxon>
        <taxon>Spermatophyta</taxon>
        <taxon>Magnoliopsida</taxon>
        <taxon>eudicotyledons</taxon>
        <taxon>Gunneridae</taxon>
        <taxon>Pentapetalae</taxon>
        <taxon>rosids</taxon>
        <taxon>malvids</taxon>
        <taxon>Malvales</taxon>
        <taxon>Dipterocarpaceae</taxon>
        <taxon>Rubroshorea</taxon>
    </lineage>
</organism>
<comment type="caution">
    <text evidence="3">The sequence shown here is derived from an EMBL/GenBank/DDBJ whole genome shotgun (WGS) entry which is preliminary data.</text>
</comment>
<dbReference type="PANTHER" id="PTHR34741">
    <property type="entry name" value="IMAP FAMILY MEMBER 1, PUTATIVE-RELATED"/>
    <property type="match status" value="1"/>
</dbReference>
<keyword evidence="2" id="KW-0812">Transmembrane</keyword>
<proteinExistence type="predicted"/>
<feature type="transmembrane region" description="Helical" evidence="2">
    <location>
        <begin position="180"/>
        <end position="201"/>
    </location>
</feature>
<sequence length="231" mass="25879">MAMMHDLCPMPQTSNCPSRSSIKESPQLPEPISPLHSLQPPLHSIPNPESPQPSEPSPLHSESLQPSPPSRLYAEVLQPSPPFSPNQESRQLIPQQRHLIMVDPESQQFISNVGQQNLQWQNAILSFCFTSALEISLQFAKTQSKLPLSFSLVSFAILITFAFLLLAKFISREHTKVSRVLENVAFLIAAATFCYTTTIPFPVGFKFVIWSIFSISLLILVIYKYFCHTAA</sequence>
<dbReference type="Proteomes" id="UP001054252">
    <property type="component" value="Unassembled WGS sequence"/>
</dbReference>
<accession>A0AAV5LGK2</accession>
<evidence type="ECO:0000256" key="2">
    <source>
        <dbReference type="SAM" id="Phobius"/>
    </source>
</evidence>
<keyword evidence="2" id="KW-1133">Transmembrane helix</keyword>
<evidence type="ECO:0000313" key="3">
    <source>
        <dbReference type="EMBL" id="GKV36257.1"/>
    </source>
</evidence>
<name>A0AAV5LGK2_9ROSI</name>
<protein>
    <submittedName>
        <fullName evidence="3">Uncharacterized protein</fullName>
    </submittedName>
</protein>
<keyword evidence="2" id="KW-0472">Membrane</keyword>
<feature type="compositionally biased region" description="Polar residues" evidence="1">
    <location>
        <begin position="11"/>
        <end position="24"/>
    </location>
</feature>
<dbReference type="PANTHER" id="PTHR34741:SF1">
    <property type="entry name" value="PGG DOMAIN-CONTAINING PROTEIN"/>
    <property type="match status" value="1"/>
</dbReference>
<keyword evidence="4" id="KW-1185">Reference proteome</keyword>
<gene>
    <name evidence="3" type="ORF">SLEP1_g44405</name>
</gene>
<evidence type="ECO:0000313" key="4">
    <source>
        <dbReference type="Proteomes" id="UP001054252"/>
    </source>
</evidence>
<dbReference type="EMBL" id="BPVZ01000115">
    <property type="protein sequence ID" value="GKV36257.1"/>
    <property type="molecule type" value="Genomic_DNA"/>
</dbReference>
<feature type="transmembrane region" description="Helical" evidence="2">
    <location>
        <begin position="207"/>
        <end position="226"/>
    </location>
</feature>